<sequence>MLRLDFITTITATGSRLMGCWGYWRMHFRRRVGGSTWMQLRPGRLILGLLNQRWPLIWNRWQPTRLGMYLG</sequence>
<organism evidence="1">
    <name type="scientific">Rhizophora mucronata</name>
    <name type="common">Asiatic mangrove</name>
    <dbReference type="NCBI Taxonomy" id="61149"/>
    <lineage>
        <taxon>Eukaryota</taxon>
        <taxon>Viridiplantae</taxon>
        <taxon>Streptophyta</taxon>
        <taxon>Embryophyta</taxon>
        <taxon>Tracheophyta</taxon>
        <taxon>Spermatophyta</taxon>
        <taxon>Magnoliopsida</taxon>
        <taxon>eudicotyledons</taxon>
        <taxon>Gunneridae</taxon>
        <taxon>Pentapetalae</taxon>
        <taxon>rosids</taxon>
        <taxon>fabids</taxon>
        <taxon>Malpighiales</taxon>
        <taxon>Rhizophoraceae</taxon>
        <taxon>Rhizophora</taxon>
    </lineage>
</organism>
<dbReference type="AlphaFoldDB" id="A0A2P2ISA9"/>
<accession>A0A2P2ISA9</accession>
<reference evidence="1" key="1">
    <citation type="submission" date="2018-02" db="EMBL/GenBank/DDBJ databases">
        <title>Rhizophora mucronata_Transcriptome.</title>
        <authorList>
            <person name="Meera S.P."/>
            <person name="Sreeshan A."/>
            <person name="Augustine A."/>
        </authorList>
    </citation>
    <scope>NUCLEOTIDE SEQUENCE</scope>
    <source>
        <tissue evidence="1">Leaf</tissue>
    </source>
</reference>
<name>A0A2P2ISA9_RHIMU</name>
<proteinExistence type="predicted"/>
<dbReference type="EMBL" id="GGEC01003626">
    <property type="protein sequence ID" value="MBW84109.1"/>
    <property type="molecule type" value="Transcribed_RNA"/>
</dbReference>
<evidence type="ECO:0000313" key="1">
    <source>
        <dbReference type="EMBL" id="MBW84109.1"/>
    </source>
</evidence>
<protein>
    <submittedName>
        <fullName evidence="1">Uncharacterized protein</fullName>
    </submittedName>
</protein>